<dbReference type="FunFam" id="2.30.22.10:FF:000001">
    <property type="entry name" value="Protein GrpE"/>
    <property type="match status" value="1"/>
</dbReference>
<dbReference type="SUPFAM" id="SSF58014">
    <property type="entry name" value="Coiled-coil domain of nucleotide exchange factor GrpE"/>
    <property type="match status" value="1"/>
</dbReference>
<evidence type="ECO:0000256" key="2">
    <source>
        <dbReference type="ARBA" id="ARBA00009054"/>
    </source>
</evidence>
<accession>A0A844GTJ8</accession>
<dbReference type="PANTHER" id="PTHR21237:SF23">
    <property type="entry name" value="GRPE PROTEIN HOMOLOG, MITOCHONDRIAL"/>
    <property type="match status" value="1"/>
</dbReference>
<evidence type="ECO:0000256" key="1">
    <source>
        <dbReference type="ARBA" id="ARBA00004496"/>
    </source>
</evidence>
<feature type="region of interest" description="Disordered" evidence="13">
    <location>
        <begin position="240"/>
        <end position="260"/>
    </location>
</feature>
<dbReference type="PROSITE" id="PS01071">
    <property type="entry name" value="GRPE"/>
    <property type="match status" value="1"/>
</dbReference>
<comment type="similarity">
    <text evidence="2 10 12">Belongs to the GrpE family.</text>
</comment>
<evidence type="ECO:0000256" key="12">
    <source>
        <dbReference type="RuleBase" id="RU004478"/>
    </source>
</evidence>
<feature type="compositionally biased region" description="Polar residues" evidence="13">
    <location>
        <begin position="66"/>
        <end position="77"/>
    </location>
</feature>
<dbReference type="GO" id="GO:0005737">
    <property type="term" value="C:cytoplasm"/>
    <property type="evidence" value="ECO:0007669"/>
    <property type="project" value="UniProtKB-SubCell"/>
</dbReference>
<dbReference type="InterPro" id="IPR000740">
    <property type="entry name" value="GrpE"/>
</dbReference>
<dbReference type="GO" id="GO:0051082">
    <property type="term" value="F:unfolded protein binding"/>
    <property type="evidence" value="ECO:0007669"/>
    <property type="project" value="TreeGrafter"/>
</dbReference>
<comment type="subcellular location">
    <subcellularLocation>
        <location evidence="1 10">Cytoplasm</location>
    </subcellularLocation>
</comment>
<feature type="compositionally biased region" description="Acidic residues" evidence="13">
    <location>
        <begin position="243"/>
        <end position="260"/>
    </location>
</feature>
<keyword evidence="4 10" id="KW-0963">Cytoplasm</keyword>
<feature type="compositionally biased region" description="Polar residues" evidence="13">
    <location>
        <begin position="23"/>
        <end position="34"/>
    </location>
</feature>
<evidence type="ECO:0000256" key="10">
    <source>
        <dbReference type="HAMAP-Rule" id="MF_01151"/>
    </source>
</evidence>
<dbReference type="NCBIfam" id="NF010741">
    <property type="entry name" value="PRK14143.1"/>
    <property type="match status" value="1"/>
</dbReference>
<evidence type="ECO:0000256" key="7">
    <source>
        <dbReference type="ARBA" id="ARBA00053401"/>
    </source>
</evidence>
<gene>
    <name evidence="10 14" type="primary">grpE</name>
    <name evidence="14" type="ORF">GGC33_12950</name>
</gene>
<comment type="subunit">
    <text evidence="3 10">Homodimer.</text>
</comment>
<organism evidence="14 15">
    <name type="scientific">Cyanobacterium aponinum 0216</name>
    <dbReference type="NCBI Taxonomy" id="2676140"/>
    <lineage>
        <taxon>Bacteria</taxon>
        <taxon>Bacillati</taxon>
        <taxon>Cyanobacteriota</taxon>
        <taxon>Cyanophyceae</taxon>
        <taxon>Oscillatoriophycideae</taxon>
        <taxon>Chroococcales</taxon>
        <taxon>Geminocystaceae</taxon>
        <taxon>Cyanobacterium</taxon>
    </lineage>
</organism>
<proteinExistence type="inferred from homology"/>
<comment type="function">
    <text evidence="7 10 11">Participates actively in the response to hyperosmotic and heat shock by preventing the aggregation of stress-denatured proteins, in association with DnaK and GrpE. It is the nucleotide exchange factor for DnaK and may function as a thermosensor. Unfolded proteins bind initially to DnaJ; upon interaction with the DnaJ-bound protein, DnaK hydrolyzes its bound ATP, resulting in the formation of a stable complex. GrpE releases ADP from DnaK; ATP binding to DnaK triggers the release of the substrate protein, thus completing the reaction cycle. Several rounds of ATP-dependent interactions between DnaJ, DnaK and GrpE are required for fully efficient folding.</text>
</comment>
<keyword evidence="5 10" id="KW-0346">Stress response</keyword>
<dbReference type="Pfam" id="PF01025">
    <property type="entry name" value="GrpE"/>
    <property type="match status" value="1"/>
</dbReference>
<dbReference type="SUPFAM" id="SSF51064">
    <property type="entry name" value="Head domain of nucleotide exchange factor GrpE"/>
    <property type="match status" value="1"/>
</dbReference>
<evidence type="ECO:0000313" key="15">
    <source>
        <dbReference type="Proteomes" id="UP000437131"/>
    </source>
</evidence>
<dbReference type="GO" id="GO:0000774">
    <property type="term" value="F:adenyl-nucleotide exchange factor activity"/>
    <property type="evidence" value="ECO:0007669"/>
    <property type="project" value="InterPro"/>
</dbReference>
<dbReference type="GO" id="GO:0006457">
    <property type="term" value="P:protein folding"/>
    <property type="evidence" value="ECO:0007669"/>
    <property type="project" value="InterPro"/>
</dbReference>
<sequence>MMSEADNYPELDKKTDIADHETNSSPSEEINNQELEVMETDFEQQPVSETVVNDEENAEPSKADTTEPQTENNELNSVVESLQKEIESLKQELELKEEQVKSATSQFMRLTADFDNFRRRTSREKEELESQVKKKIINEILPAVDNFERARSQIKPANDGEMTIHKSYQGVYKILVEGLKKVGVSAMRPENQPFDPNFHEAMLREPTNEYPEGTVIEQLVRGYMIDDQVLRYAMVKVAMPGENESENTDSESETPENSQE</sequence>
<feature type="compositionally biased region" description="Basic and acidic residues" evidence="13">
    <location>
        <begin position="10"/>
        <end position="22"/>
    </location>
</feature>
<dbReference type="InterPro" id="IPR009012">
    <property type="entry name" value="GrpE_head"/>
</dbReference>
<dbReference type="GO" id="GO:0051087">
    <property type="term" value="F:protein-folding chaperone binding"/>
    <property type="evidence" value="ECO:0007669"/>
    <property type="project" value="InterPro"/>
</dbReference>
<dbReference type="Gene3D" id="2.30.22.10">
    <property type="entry name" value="Head domain of nucleotide exchange factor GrpE"/>
    <property type="match status" value="1"/>
</dbReference>
<evidence type="ECO:0000256" key="8">
    <source>
        <dbReference type="ARBA" id="ARBA00072274"/>
    </source>
</evidence>
<protein>
    <recommendedName>
        <fullName evidence="8 10">Protein GrpE</fullName>
    </recommendedName>
    <alternativeName>
        <fullName evidence="9 10">HSP-70 cofactor</fullName>
    </alternativeName>
</protein>
<reference evidence="14 15" key="1">
    <citation type="submission" date="2019-11" db="EMBL/GenBank/DDBJ databases">
        <title>Isolation of a new High Light Tolerant Cyanobacteria.</title>
        <authorList>
            <person name="Dobson Z."/>
            <person name="Vaughn N."/>
            <person name="Vaughn M."/>
            <person name="Fromme P."/>
            <person name="Mazor Y."/>
        </authorList>
    </citation>
    <scope>NUCLEOTIDE SEQUENCE [LARGE SCALE GENOMIC DNA]</scope>
    <source>
        <strain evidence="14 15">0216</strain>
    </source>
</reference>
<dbReference type="EMBL" id="WMIA01000017">
    <property type="protein sequence ID" value="MTF39827.1"/>
    <property type="molecule type" value="Genomic_DNA"/>
</dbReference>
<evidence type="ECO:0000256" key="3">
    <source>
        <dbReference type="ARBA" id="ARBA00011738"/>
    </source>
</evidence>
<evidence type="ECO:0000256" key="6">
    <source>
        <dbReference type="ARBA" id="ARBA00023186"/>
    </source>
</evidence>
<dbReference type="CDD" id="cd00446">
    <property type="entry name" value="GrpE"/>
    <property type="match status" value="1"/>
</dbReference>
<dbReference type="GO" id="GO:0042803">
    <property type="term" value="F:protein homodimerization activity"/>
    <property type="evidence" value="ECO:0007669"/>
    <property type="project" value="InterPro"/>
</dbReference>
<name>A0A844GTJ8_9CHRO</name>
<dbReference type="PRINTS" id="PR00773">
    <property type="entry name" value="GRPEPROTEIN"/>
</dbReference>
<dbReference type="InterPro" id="IPR013805">
    <property type="entry name" value="GrpE_CC"/>
</dbReference>
<dbReference type="Gene3D" id="3.90.20.20">
    <property type="match status" value="1"/>
</dbReference>
<comment type="caution">
    <text evidence="14">The sequence shown here is derived from an EMBL/GenBank/DDBJ whole genome shotgun (WGS) entry which is preliminary data.</text>
</comment>
<evidence type="ECO:0000256" key="9">
    <source>
        <dbReference type="ARBA" id="ARBA00076414"/>
    </source>
</evidence>
<evidence type="ECO:0000256" key="13">
    <source>
        <dbReference type="SAM" id="MobiDB-lite"/>
    </source>
</evidence>
<feature type="region of interest" description="Disordered" evidence="13">
    <location>
        <begin position="1"/>
        <end position="77"/>
    </location>
</feature>
<evidence type="ECO:0000256" key="5">
    <source>
        <dbReference type="ARBA" id="ARBA00023016"/>
    </source>
</evidence>
<keyword evidence="6 10" id="KW-0143">Chaperone</keyword>
<dbReference type="AlphaFoldDB" id="A0A844GTJ8"/>
<evidence type="ECO:0000256" key="11">
    <source>
        <dbReference type="RuleBase" id="RU000639"/>
    </source>
</evidence>
<evidence type="ECO:0000313" key="14">
    <source>
        <dbReference type="EMBL" id="MTF39827.1"/>
    </source>
</evidence>
<dbReference type="PANTHER" id="PTHR21237">
    <property type="entry name" value="GRPE PROTEIN"/>
    <property type="match status" value="1"/>
</dbReference>
<dbReference type="Proteomes" id="UP000437131">
    <property type="component" value="Unassembled WGS sequence"/>
</dbReference>
<dbReference type="RefSeq" id="WP_155084266.1">
    <property type="nucleotide sequence ID" value="NZ_WMIA01000017.1"/>
</dbReference>
<dbReference type="HAMAP" id="MF_01151">
    <property type="entry name" value="GrpE"/>
    <property type="match status" value="1"/>
</dbReference>
<evidence type="ECO:0000256" key="4">
    <source>
        <dbReference type="ARBA" id="ARBA00022490"/>
    </source>
</evidence>